<dbReference type="EMBL" id="CP022011">
    <property type="protein sequence ID" value="QDJ14199.1"/>
    <property type="molecule type" value="Genomic_DNA"/>
</dbReference>
<keyword evidence="3 5" id="KW-0697">Rotamase</keyword>
<dbReference type="PANTHER" id="PTHR43811">
    <property type="entry name" value="FKBP-TYPE PEPTIDYL-PROLYL CIS-TRANS ISOMERASE FKPA"/>
    <property type="match status" value="1"/>
</dbReference>
<dbReference type="GO" id="GO:0006457">
    <property type="term" value="P:protein folding"/>
    <property type="evidence" value="ECO:0007669"/>
    <property type="project" value="InterPro"/>
</dbReference>
<evidence type="ECO:0000256" key="6">
    <source>
        <dbReference type="RuleBase" id="RU003915"/>
    </source>
</evidence>
<dbReference type="NCBIfam" id="NF008150">
    <property type="entry name" value="PRK10902.1"/>
    <property type="match status" value="1"/>
</dbReference>
<dbReference type="PROSITE" id="PS50059">
    <property type="entry name" value="FKBP_PPIASE"/>
    <property type="match status" value="1"/>
</dbReference>
<keyword evidence="8" id="KW-1185">Reference proteome</keyword>
<dbReference type="SUPFAM" id="SSF54534">
    <property type="entry name" value="FKBP-like"/>
    <property type="match status" value="1"/>
</dbReference>
<dbReference type="InterPro" id="IPR001179">
    <property type="entry name" value="PPIase_FKBP_dom"/>
</dbReference>
<dbReference type="Pfam" id="PF01346">
    <property type="entry name" value="FKBP_N"/>
    <property type="match status" value="1"/>
</dbReference>
<dbReference type="Gene3D" id="1.10.287.460">
    <property type="entry name" value="Peptidyl-prolyl cis-trans isomerase, FKBP-type, N-terminal domain"/>
    <property type="match status" value="1"/>
</dbReference>
<dbReference type="InterPro" id="IPR000774">
    <property type="entry name" value="PPIase_FKBP_N"/>
</dbReference>
<dbReference type="Pfam" id="PF00254">
    <property type="entry name" value="FKBP_C"/>
    <property type="match status" value="1"/>
</dbReference>
<keyword evidence="4 5" id="KW-0413">Isomerase</keyword>
<evidence type="ECO:0000313" key="8">
    <source>
        <dbReference type="Proteomes" id="UP000955338"/>
    </source>
</evidence>
<dbReference type="AlphaFoldDB" id="A0A8E3MFC1"/>
<evidence type="ECO:0000256" key="2">
    <source>
        <dbReference type="ARBA" id="ARBA00006577"/>
    </source>
</evidence>
<proteinExistence type="inferred from homology"/>
<dbReference type="PANTHER" id="PTHR43811:SF19">
    <property type="entry name" value="39 KDA FK506-BINDING NUCLEAR PROTEIN"/>
    <property type="match status" value="1"/>
</dbReference>
<evidence type="ECO:0000256" key="5">
    <source>
        <dbReference type="PROSITE-ProRule" id="PRU00277"/>
    </source>
</evidence>
<dbReference type="GO" id="GO:0003755">
    <property type="term" value="F:peptidyl-prolyl cis-trans isomerase activity"/>
    <property type="evidence" value="ECO:0007669"/>
    <property type="project" value="UniProtKB-UniRule"/>
</dbReference>
<dbReference type="EC" id="5.2.1.8" evidence="6"/>
<name>A0A8E3MFC1_9PAST</name>
<dbReference type="InterPro" id="IPR036944">
    <property type="entry name" value="PPIase_FKBP_N_sf"/>
</dbReference>
<organism evidence="7 8">
    <name type="scientific">Mergibacter septicus</name>
    <dbReference type="NCBI Taxonomy" id="221402"/>
    <lineage>
        <taxon>Bacteria</taxon>
        <taxon>Pseudomonadati</taxon>
        <taxon>Pseudomonadota</taxon>
        <taxon>Gammaproteobacteria</taxon>
        <taxon>Pasteurellales</taxon>
        <taxon>Pasteurellaceae</taxon>
        <taxon>Mergibacter</taxon>
    </lineage>
</organism>
<evidence type="ECO:0000256" key="3">
    <source>
        <dbReference type="ARBA" id="ARBA00023110"/>
    </source>
</evidence>
<dbReference type="InterPro" id="IPR046357">
    <property type="entry name" value="PPIase_dom_sf"/>
</dbReference>
<gene>
    <name evidence="7" type="ORF">CEP48_01620</name>
</gene>
<reference evidence="7" key="1">
    <citation type="submission" date="2017-06" db="EMBL/GenBank/DDBJ databases">
        <title>Genome sequencing of pathogenic and non-pathogenic strains within Bisgaard taxon 40.</title>
        <authorList>
            <person name="Ladner J.T."/>
            <person name="Lovett S.P."/>
            <person name="Koroleva G."/>
            <person name="Lorch J.M."/>
        </authorList>
    </citation>
    <scope>NUCLEOTIDE SEQUENCE</scope>
    <source>
        <strain evidence="7">27576-1-I1</strain>
    </source>
</reference>
<dbReference type="RefSeq" id="WP_261919719.1">
    <property type="nucleotide sequence ID" value="NZ_CP022011.1"/>
</dbReference>
<protein>
    <recommendedName>
        <fullName evidence="6">Peptidyl-prolyl cis-trans isomerase</fullName>
        <ecNumber evidence="6">5.2.1.8</ecNumber>
    </recommendedName>
</protein>
<comment type="similarity">
    <text evidence="2 6">Belongs to the FKBP-type PPIase family.</text>
</comment>
<evidence type="ECO:0000256" key="1">
    <source>
        <dbReference type="ARBA" id="ARBA00000971"/>
    </source>
</evidence>
<dbReference type="Gene3D" id="3.10.50.40">
    <property type="match status" value="1"/>
</dbReference>
<accession>A0A8E3MFC1</accession>
<dbReference type="Proteomes" id="UP000955338">
    <property type="component" value="Chromosome"/>
</dbReference>
<comment type="catalytic activity">
    <reaction evidence="1 5 6">
        <text>[protein]-peptidylproline (omega=180) = [protein]-peptidylproline (omega=0)</text>
        <dbReference type="Rhea" id="RHEA:16237"/>
        <dbReference type="Rhea" id="RHEA-COMP:10747"/>
        <dbReference type="Rhea" id="RHEA-COMP:10748"/>
        <dbReference type="ChEBI" id="CHEBI:83833"/>
        <dbReference type="ChEBI" id="CHEBI:83834"/>
        <dbReference type="EC" id="5.2.1.8"/>
    </reaction>
</comment>
<evidence type="ECO:0000256" key="4">
    <source>
        <dbReference type="ARBA" id="ARBA00023235"/>
    </source>
</evidence>
<evidence type="ECO:0000313" key="7">
    <source>
        <dbReference type="EMBL" id="QDJ14199.1"/>
    </source>
</evidence>
<sequence>MQKLRKLFLTSLITAIVSAPAFANSDTLKDPKFIDQSSYALGVLMAKNVEQLSESQKNYINYNNKEIIAGFKDSLNGKSKMDDAAFSQQLQLLQTTLANAAQTELDKIAAENTTKGDKFRAEFAKQKGVKSTKSGILYRIERQGSGTTVKPSDIVKVNYKGTLIDGKVFDSSYQRGEPIEFRLDNLIPGWIEGIPLIKDGGKIELVIPPELAYGKSGSSAIPPNSTLIFEIELLSHKPADK</sequence>